<evidence type="ECO:0000256" key="1">
    <source>
        <dbReference type="SAM" id="MobiDB-lite"/>
    </source>
</evidence>
<dbReference type="WBParaSite" id="MCU_008460-RA">
    <property type="protein sequence ID" value="MCU_008460-RA"/>
    <property type="gene ID" value="MCU_008460"/>
</dbReference>
<reference evidence="2" key="1">
    <citation type="submission" date="2019-11" db="UniProtKB">
        <authorList>
            <consortium name="WormBaseParasite"/>
        </authorList>
    </citation>
    <scope>IDENTIFICATION</scope>
</reference>
<name>A0A5K3FK13_MESCO</name>
<accession>A0A5K3FK13</accession>
<organism evidence="2">
    <name type="scientific">Mesocestoides corti</name>
    <name type="common">Flatworm</name>
    <dbReference type="NCBI Taxonomy" id="53468"/>
    <lineage>
        <taxon>Eukaryota</taxon>
        <taxon>Metazoa</taxon>
        <taxon>Spiralia</taxon>
        <taxon>Lophotrochozoa</taxon>
        <taxon>Platyhelminthes</taxon>
        <taxon>Cestoda</taxon>
        <taxon>Eucestoda</taxon>
        <taxon>Cyclophyllidea</taxon>
        <taxon>Mesocestoididae</taxon>
        <taxon>Mesocestoides</taxon>
    </lineage>
</organism>
<protein>
    <submittedName>
        <fullName evidence="2">Secreted protein</fullName>
    </submittedName>
</protein>
<evidence type="ECO:0000313" key="2">
    <source>
        <dbReference type="WBParaSite" id="MCU_008460-RA"/>
    </source>
</evidence>
<feature type="region of interest" description="Disordered" evidence="1">
    <location>
        <begin position="75"/>
        <end position="104"/>
    </location>
</feature>
<sequence length="104" mass="12058">MRFLQYLIEKAGRRRCVYFALSRRLRCWCRGITLNEVPLKIQIWYRRCDARHSTHARRSGLFFVLLSLPALSPSARHARESEGNGNPPRGHPFPHPNSPLALAH</sequence>
<dbReference type="AlphaFoldDB" id="A0A5K3FK13"/>
<proteinExistence type="predicted"/>